<dbReference type="HAMAP" id="MF_00659">
    <property type="entry name" value="UPF0250"/>
    <property type="match status" value="1"/>
</dbReference>
<dbReference type="Pfam" id="PF04359">
    <property type="entry name" value="DUF493"/>
    <property type="match status" value="1"/>
</dbReference>
<dbReference type="GO" id="GO:0005829">
    <property type="term" value="C:cytosol"/>
    <property type="evidence" value="ECO:0007669"/>
    <property type="project" value="TreeGrafter"/>
</dbReference>
<keyword evidence="4" id="KW-1185">Reference proteome</keyword>
<evidence type="ECO:0000313" key="3">
    <source>
        <dbReference type="EMBL" id="QLQ33046.1"/>
    </source>
</evidence>
<dbReference type="KEGG" id="this:HZT40_17235"/>
<sequence>MERFGQREELVLEFPCDFPIKVVGRTAEEFHVRVCEIVSRHDGSFEPSENVQSRESSAGKYQSLTVNLRATSKEQIDAVYQELKACELVLWAL</sequence>
<accession>A0A7L6AVB6</accession>
<reference evidence="3" key="1">
    <citation type="submission" date="2020-06" db="EMBL/GenBank/DDBJ databases">
        <title>Analysis procedures for assessing recovery of high quality, complete, closed genomes from Nanopore long read metagenome sequencing.</title>
        <authorList>
            <person name="Bessarab I."/>
            <person name="Arumugam K."/>
            <person name="Haryono M."/>
            <person name="Liu X."/>
            <person name="Roy S."/>
            <person name="Zuniga-Montanez R.E."/>
            <person name="Qiu G."/>
            <person name="Drautz-Moses D.I."/>
            <person name="Law Y.Y."/>
            <person name="Wuertz S."/>
            <person name="Lauro F.M."/>
            <person name="Huson D.H."/>
            <person name="Williams R.B."/>
        </authorList>
    </citation>
    <scope>NUCLEOTIDE SEQUENCE [LARGE SCALE GENOMIC DNA]</scope>
    <source>
        <strain evidence="3">SSD2</strain>
    </source>
</reference>
<evidence type="ECO:0000256" key="2">
    <source>
        <dbReference type="HAMAP-Rule" id="MF_00659"/>
    </source>
</evidence>
<dbReference type="PANTHER" id="PTHR38036">
    <property type="entry name" value="UPF0250 PROTEIN YBED"/>
    <property type="match status" value="1"/>
</dbReference>
<dbReference type="InterPro" id="IPR007454">
    <property type="entry name" value="UPF0250_YbeD-like"/>
</dbReference>
<dbReference type="AlphaFoldDB" id="A0A7L6AVB6"/>
<name>A0A7L6AVB6_9GAMM</name>
<protein>
    <recommendedName>
        <fullName evidence="2">UPF0250 protein HZT40_17235</fullName>
    </recommendedName>
</protein>
<evidence type="ECO:0000313" key="4">
    <source>
        <dbReference type="Proteomes" id="UP000510621"/>
    </source>
</evidence>
<dbReference type="SUPFAM" id="SSF117991">
    <property type="entry name" value="YbeD/HP0495-like"/>
    <property type="match status" value="1"/>
</dbReference>
<proteinExistence type="inferred from homology"/>
<comment type="similarity">
    <text evidence="1 2">Belongs to the UPF0250 family.</text>
</comment>
<gene>
    <name evidence="3" type="ORF">HZT40_17235</name>
</gene>
<dbReference type="Gene3D" id="3.30.70.260">
    <property type="match status" value="1"/>
</dbReference>
<organism evidence="3 4">
    <name type="scientific">Candidatus Thiothrix singaporensis</name>
    <dbReference type="NCBI Taxonomy" id="2799669"/>
    <lineage>
        <taxon>Bacteria</taxon>
        <taxon>Pseudomonadati</taxon>
        <taxon>Pseudomonadota</taxon>
        <taxon>Gammaproteobacteria</taxon>
        <taxon>Thiotrichales</taxon>
        <taxon>Thiotrichaceae</taxon>
        <taxon>Thiothrix</taxon>
    </lineage>
</organism>
<dbReference type="InterPro" id="IPR027471">
    <property type="entry name" value="YbeD-like_sf"/>
</dbReference>
<evidence type="ECO:0000256" key="1">
    <source>
        <dbReference type="ARBA" id="ARBA00008460"/>
    </source>
</evidence>
<dbReference type="PANTHER" id="PTHR38036:SF1">
    <property type="entry name" value="UPF0250 PROTEIN YBED"/>
    <property type="match status" value="1"/>
</dbReference>
<dbReference type="Proteomes" id="UP000510621">
    <property type="component" value="Chromosome"/>
</dbReference>
<dbReference type="EMBL" id="CP059265">
    <property type="protein sequence ID" value="QLQ33046.1"/>
    <property type="molecule type" value="Genomic_DNA"/>
</dbReference>